<dbReference type="PANTHER" id="PTHR33525:SF3">
    <property type="entry name" value="RIBONUCLEASE Y"/>
    <property type="match status" value="1"/>
</dbReference>
<dbReference type="Pfam" id="PF08668">
    <property type="entry name" value="HDOD"/>
    <property type="match status" value="1"/>
</dbReference>
<dbReference type="InterPro" id="IPR003607">
    <property type="entry name" value="HD/PDEase_dom"/>
</dbReference>
<evidence type="ECO:0000259" key="1">
    <source>
        <dbReference type="PROSITE" id="PS51833"/>
    </source>
</evidence>
<dbReference type="Gene3D" id="1.10.3210.10">
    <property type="entry name" value="Hypothetical protein af1432"/>
    <property type="match status" value="1"/>
</dbReference>
<accession>A0ABP9QTW5</accession>
<dbReference type="SUPFAM" id="SSF109604">
    <property type="entry name" value="HD-domain/PDEase-like"/>
    <property type="match status" value="1"/>
</dbReference>
<feature type="domain" description="HDOD" evidence="1">
    <location>
        <begin position="29"/>
        <end position="218"/>
    </location>
</feature>
<dbReference type="SMART" id="SM00471">
    <property type="entry name" value="HDc"/>
    <property type="match status" value="1"/>
</dbReference>
<dbReference type="Proteomes" id="UP001500547">
    <property type="component" value="Unassembled WGS sequence"/>
</dbReference>
<reference evidence="3" key="1">
    <citation type="journal article" date="2019" name="Int. J. Syst. Evol. Microbiol.">
        <title>The Global Catalogue of Microorganisms (GCM) 10K type strain sequencing project: providing services to taxonomists for standard genome sequencing and annotation.</title>
        <authorList>
            <consortium name="The Broad Institute Genomics Platform"/>
            <consortium name="The Broad Institute Genome Sequencing Center for Infectious Disease"/>
            <person name="Wu L."/>
            <person name="Ma J."/>
        </authorList>
    </citation>
    <scope>NUCLEOTIDE SEQUENCE [LARGE SCALE GENOMIC DNA]</scope>
    <source>
        <strain evidence="3">JCM 18715</strain>
    </source>
</reference>
<dbReference type="PROSITE" id="PS51833">
    <property type="entry name" value="HDOD"/>
    <property type="match status" value="1"/>
</dbReference>
<evidence type="ECO:0000313" key="2">
    <source>
        <dbReference type="EMBL" id="GAA5167356.1"/>
    </source>
</evidence>
<gene>
    <name evidence="2" type="ORF">GCM10025770_25870</name>
</gene>
<comment type="caution">
    <text evidence="2">The sequence shown here is derived from an EMBL/GenBank/DDBJ whole genome shotgun (WGS) entry which is preliminary data.</text>
</comment>
<dbReference type="RefSeq" id="WP_345533405.1">
    <property type="nucleotide sequence ID" value="NZ_BAABLD010000008.1"/>
</dbReference>
<dbReference type="InterPro" id="IPR052340">
    <property type="entry name" value="RNase_Y/CdgJ"/>
</dbReference>
<proteinExistence type="predicted"/>
<organism evidence="2 3">
    <name type="scientific">Viridibacterium curvum</name>
    <dbReference type="NCBI Taxonomy" id="1101404"/>
    <lineage>
        <taxon>Bacteria</taxon>
        <taxon>Pseudomonadati</taxon>
        <taxon>Pseudomonadota</taxon>
        <taxon>Betaproteobacteria</taxon>
        <taxon>Rhodocyclales</taxon>
        <taxon>Rhodocyclaceae</taxon>
        <taxon>Viridibacterium</taxon>
    </lineage>
</organism>
<evidence type="ECO:0000313" key="3">
    <source>
        <dbReference type="Proteomes" id="UP001500547"/>
    </source>
</evidence>
<dbReference type="InterPro" id="IPR013976">
    <property type="entry name" value="HDOD"/>
</dbReference>
<name>A0ABP9QTW5_9RHOO</name>
<sequence length="288" mass="31940">METTTTTSDRRAQFSADLERELASGELVFPTSMQAAVKIRRALDEDDASIATVARTIGLEPVLSVKMLRMANSAFYNPDGHQVTDVHRALMRIGMSNARVMALAVIGDQMATATEFAPVWRLAEQLWRHTLDVAALSYAIALQLDDVSPDTALLAGMVHDIGQFYLLSRVHAYPELLEEQNEMSEFILHWQQRVGQQVLAAFGTPEIIVHALDEQENPSGEWPPSRLSDVIYLANSAAGTPNPFSILSLEQQIVMRQEAFKNVDRAVVNRLLDEARVQRAQALAMLTA</sequence>
<keyword evidence="3" id="KW-1185">Reference proteome</keyword>
<protein>
    <recommendedName>
        <fullName evidence="1">HDOD domain-containing protein</fullName>
    </recommendedName>
</protein>
<dbReference type="PANTHER" id="PTHR33525">
    <property type="match status" value="1"/>
</dbReference>
<dbReference type="EMBL" id="BAABLD010000008">
    <property type="protein sequence ID" value="GAA5167356.1"/>
    <property type="molecule type" value="Genomic_DNA"/>
</dbReference>